<protein>
    <submittedName>
        <fullName evidence="2">ATP-binding protein</fullName>
    </submittedName>
</protein>
<organism evidence="2 3">
    <name type="scientific">Mesohalobacter halotolerans</name>
    <dbReference type="NCBI Taxonomy" id="1883405"/>
    <lineage>
        <taxon>Bacteria</taxon>
        <taxon>Pseudomonadati</taxon>
        <taxon>Bacteroidota</taxon>
        <taxon>Flavobacteriia</taxon>
        <taxon>Flavobacteriales</taxon>
        <taxon>Flavobacteriaceae</taxon>
        <taxon>Mesohalobacter</taxon>
    </lineage>
</organism>
<dbReference type="EMBL" id="SWMU01000001">
    <property type="protein sequence ID" value="TKS56930.1"/>
    <property type="molecule type" value="Genomic_DNA"/>
</dbReference>
<keyword evidence="2" id="KW-0547">Nucleotide-binding</keyword>
<dbReference type="GO" id="GO:0005524">
    <property type="term" value="F:ATP binding"/>
    <property type="evidence" value="ECO:0007669"/>
    <property type="project" value="UniProtKB-KW"/>
</dbReference>
<comment type="caution">
    <text evidence="2">The sequence shown here is derived from an EMBL/GenBank/DDBJ whole genome shotgun (WGS) entry which is preliminary data.</text>
</comment>
<sequence>MIKRALEDNIIERLERNKILYIPGPRQVGKTTLLKTIKFSLKEPILWLNGDEADVRAMLLNSTSTKLNQIIGDNKTVIIDEAQRINNIGLVLKLIKDNIESVDIIVTGSSAFELSSKINEPLTGRKIDLFLYPISFVEMERHTSRLEEKRLLDHRLIYGSYPEVITSHGHEKEVLRGLTDGYLYKDIFALDYIKKPSLIEKLLQALALQLGHEVSYNELSKLIGADNETVERYINYLEQAYVIFKLNSFSKNHRNEIKKGKKIYFYDNGIRNAIIKNFNPLSLRQDTGALWENYLIVERAKKNNYTHQWINTYFWRTFSQNEIDYIEERDGILYGFEFKWNKKKKPKMPKSFKENYPQSKFEVINRENYTDFITHNSKI</sequence>
<evidence type="ECO:0000259" key="1">
    <source>
        <dbReference type="SMART" id="SM00382"/>
    </source>
</evidence>
<dbReference type="InterPro" id="IPR027417">
    <property type="entry name" value="P-loop_NTPase"/>
</dbReference>
<dbReference type="OrthoDB" id="9778168at2"/>
<dbReference type="Pfam" id="PF13635">
    <property type="entry name" value="DUF4143"/>
    <property type="match status" value="1"/>
</dbReference>
<dbReference type="PANTHER" id="PTHR43566">
    <property type="entry name" value="CONSERVED PROTEIN"/>
    <property type="match status" value="1"/>
</dbReference>
<keyword evidence="2" id="KW-0067">ATP-binding</keyword>
<dbReference type="InterPro" id="IPR041682">
    <property type="entry name" value="AAA_14"/>
</dbReference>
<dbReference type="AlphaFoldDB" id="A0A4U5TRN6"/>
<reference evidence="2 3" key="1">
    <citation type="submission" date="2019-04" db="EMBL/GenBank/DDBJ databases">
        <title>Psychroflexus halotolerans sp. nov., isolated from a marine solar saltern.</title>
        <authorList>
            <person name="Feng X."/>
        </authorList>
    </citation>
    <scope>NUCLEOTIDE SEQUENCE [LARGE SCALE GENOMIC DNA]</scope>
    <source>
        <strain evidence="2 3">WDS2C27</strain>
    </source>
</reference>
<feature type="domain" description="AAA+ ATPase" evidence="1">
    <location>
        <begin position="16"/>
        <end position="133"/>
    </location>
</feature>
<evidence type="ECO:0000313" key="3">
    <source>
        <dbReference type="Proteomes" id="UP000306552"/>
    </source>
</evidence>
<dbReference type="SUPFAM" id="SSF52540">
    <property type="entry name" value="P-loop containing nucleoside triphosphate hydrolases"/>
    <property type="match status" value="1"/>
</dbReference>
<dbReference type="PANTHER" id="PTHR43566:SF1">
    <property type="entry name" value="AAA+ ATPASE DOMAIN-CONTAINING PROTEIN"/>
    <property type="match status" value="1"/>
</dbReference>
<name>A0A4U5TRN6_9FLAO</name>
<dbReference type="RefSeq" id="WP_138930634.1">
    <property type="nucleotide sequence ID" value="NZ_SWMU01000001.1"/>
</dbReference>
<proteinExistence type="predicted"/>
<dbReference type="SMART" id="SM00382">
    <property type="entry name" value="AAA"/>
    <property type="match status" value="1"/>
</dbReference>
<dbReference type="InterPro" id="IPR003593">
    <property type="entry name" value="AAA+_ATPase"/>
</dbReference>
<accession>A0A4U5TRN6</accession>
<dbReference type="InterPro" id="IPR025420">
    <property type="entry name" value="DUF4143"/>
</dbReference>
<dbReference type="Gene3D" id="3.40.50.300">
    <property type="entry name" value="P-loop containing nucleotide triphosphate hydrolases"/>
    <property type="match status" value="1"/>
</dbReference>
<dbReference type="Proteomes" id="UP000306552">
    <property type="component" value="Unassembled WGS sequence"/>
</dbReference>
<keyword evidence="3" id="KW-1185">Reference proteome</keyword>
<evidence type="ECO:0000313" key="2">
    <source>
        <dbReference type="EMBL" id="TKS56930.1"/>
    </source>
</evidence>
<gene>
    <name evidence="2" type="ORF">FCN74_00455</name>
</gene>
<dbReference type="Pfam" id="PF13173">
    <property type="entry name" value="AAA_14"/>
    <property type="match status" value="1"/>
</dbReference>